<dbReference type="eggNOG" id="KOG2361">
    <property type="taxonomic scope" value="Eukaryota"/>
</dbReference>
<protein>
    <recommendedName>
        <fullName evidence="4">tRNA N(3)-methylcytidine methyltransferase</fullName>
        <ecNumber evidence="4">2.1.1.-</ecNumber>
    </recommendedName>
</protein>
<evidence type="ECO:0000256" key="5">
    <source>
        <dbReference type="SAM" id="MobiDB-lite"/>
    </source>
</evidence>
<dbReference type="Proteomes" id="UP000054350">
    <property type="component" value="Unassembled WGS sequence"/>
</dbReference>
<comment type="function">
    <text evidence="4">S-adenosyl-L-methionine-dependent methyltransferase.</text>
</comment>
<gene>
    <name evidence="6" type="ORF">AMAG_13366</name>
</gene>
<sequence length="311" mass="34945">MDQHHPAASAPARTEPTAAAPAPPSPVAESQAGLQAPPRNPPAHILADRIATTLDDQLVAKAQEVLAKDNKPVAPFWVNKYKQNAARNWDQFYKRNTTNFYKDRHWTEREFPELQFGDEKKVVFEVGCGVGNFIFPLIKSHPNMVAYACDFSATAVSFVQNHDLFDTSRCTAFVADLTKDDLTATVPASTVELLSAVFVLSAIPPEKMDDAVENLARVLAPGGKVLFRDYGRYDQAQLRFKPGHRLEDGLYVRQDGTMAFYFTVEMLSELFQRHGFDVEVCQYVIKKTVNRKKELEMDRVFVQGKFAKRAS</sequence>
<evidence type="ECO:0000256" key="2">
    <source>
        <dbReference type="ARBA" id="ARBA00022603"/>
    </source>
</evidence>
<organism evidence="6 7">
    <name type="scientific">Allomyces macrogynus (strain ATCC 38327)</name>
    <name type="common">Allomyces javanicus var. macrogynus</name>
    <dbReference type="NCBI Taxonomy" id="578462"/>
    <lineage>
        <taxon>Eukaryota</taxon>
        <taxon>Fungi</taxon>
        <taxon>Fungi incertae sedis</taxon>
        <taxon>Blastocladiomycota</taxon>
        <taxon>Blastocladiomycetes</taxon>
        <taxon>Blastocladiales</taxon>
        <taxon>Blastocladiaceae</taxon>
        <taxon>Allomyces</taxon>
    </lineage>
</organism>
<dbReference type="PIRSF" id="PIRSF037755">
    <property type="entry name" value="Mettl2_prd"/>
    <property type="match status" value="1"/>
</dbReference>
<evidence type="ECO:0000256" key="1">
    <source>
        <dbReference type="ARBA" id="ARBA00009725"/>
    </source>
</evidence>
<dbReference type="OMA" id="DAQRNWD"/>
<evidence type="ECO:0000256" key="4">
    <source>
        <dbReference type="PIRNR" id="PIRNR037755"/>
    </source>
</evidence>
<evidence type="ECO:0000256" key="3">
    <source>
        <dbReference type="ARBA" id="ARBA00022679"/>
    </source>
</evidence>
<dbReference type="Gene3D" id="3.40.50.150">
    <property type="entry name" value="Vaccinia Virus protein VP39"/>
    <property type="match status" value="1"/>
</dbReference>
<dbReference type="VEuPathDB" id="FungiDB:AMAG_13366"/>
<dbReference type="InterPro" id="IPR029063">
    <property type="entry name" value="SAM-dependent_MTases_sf"/>
</dbReference>
<keyword evidence="3 4" id="KW-0808">Transferase</keyword>
<reference evidence="6 7" key="1">
    <citation type="submission" date="2009-11" db="EMBL/GenBank/DDBJ databases">
        <title>Annotation of Allomyces macrogynus ATCC 38327.</title>
        <authorList>
            <consortium name="The Broad Institute Genome Sequencing Platform"/>
            <person name="Russ C."/>
            <person name="Cuomo C."/>
            <person name="Burger G."/>
            <person name="Gray M.W."/>
            <person name="Holland P.W.H."/>
            <person name="King N."/>
            <person name="Lang F.B.F."/>
            <person name="Roger A.J."/>
            <person name="Ruiz-Trillo I."/>
            <person name="Young S.K."/>
            <person name="Zeng Q."/>
            <person name="Gargeya S."/>
            <person name="Fitzgerald M."/>
            <person name="Haas B."/>
            <person name="Abouelleil A."/>
            <person name="Alvarado L."/>
            <person name="Arachchi H.M."/>
            <person name="Berlin A."/>
            <person name="Chapman S.B."/>
            <person name="Gearin G."/>
            <person name="Goldberg J."/>
            <person name="Griggs A."/>
            <person name="Gujja S."/>
            <person name="Hansen M."/>
            <person name="Heiman D."/>
            <person name="Howarth C."/>
            <person name="Larimer J."/>
            <person name="Lui A."/>
            <person name="MacDonald P.J.P."/>
            <person name="McCowen C."/>
            <person name="Montmayeur A."/>
            <person name="Murphy C."/>
            <person name="Neiman D."/>
            <person name="Pearson M."/>
            <person name="Priest M."/>
            <person name="Roberts A."/>
            <person name="Saif S."/>
            <person name="Shea T."/>
            <person name="Sisk P."/>
            <person name="Stolte C."/>
            <person name="Sykes S."/>
            <person name="Wortman J."/>
            <person name="Nusbaum C."/>
            <person name="Birren B."/>
        </authorList>
    </citation>
    <scope>NUCLEOTIDE SEQUENCE [LARGE SCALE GENOMIC DNA]</scope>
    <source>
        <strain evidence="6 7">ATCC 38327</strain>
    </source>
</reference>
<name>A0A0L0T257_ALLM3</name>
<dbReference type="EC" id="2.1.1.-" evidence="4"/>
<dbReference type="InterPro" id="IPR026113">
    <property type="entry name" value="METTL2/6/8-like"/>
</dbReference>
<keyword evidence="7" id="KW-1185">Reference proteome</keyword>
<comment type="similarity">
    <text evidence="1 4">Belongs to the methyltransferase superfamily. METL family.</text>
</comment>
<dbReference type="CDD" id="cd02440">
    <property type="entry name" value="AdoMet_MTases"/>
    <property type="match status" value="1"/>
</dbReference>
<dbReference type="GO" id="GO:0032259">
    <property type="term" value="P:methylation"/>
    <property type="evidence" value="ECO:0007669"/>
    <property type="project" value="UniProtKB-KW"/>
</dbReference>
<dbReference type="STRING" id="578462.A0A0L0T257"/>
<evidence type="ECO:0000313" key="7">
    <source>
        <dbReference type="Proteomes" id="UP000054350"/>
    </source>
</evidence>
<dbReference type="PANTHER" id="PTHR22809">
    <property type="entry name" value="METHYLTRANSFERASE-RELATED"/>
    <property type="match status" value="1"/>
</dbReference>
<feature type="region of interest" description="Disordered" evidence="5">
    <location>
        <begin position="1"/>
        <end position="43"/>
    </location>
</feature>
<dbReference type="PANTHER" id="PTHR22809:SF5">
    <property type="entry name" value="TRNA N(3)-METHYLCYTIDINE METHYLTRANSFERASE METTL6"/>
    <property type="match status" value="1"/>
</dbReference>
<dbReference type="AlphaFoldDB" id="A0A0L0T257"/>
<reference evidence="7" key="2">
    <citation type="submission" date="2009-11" db="EMBL/GenBank/DDBJ databases">
        <title>The Genome Sequence of Allomyces macrogynus strain ATCC 38327.</title>
        <authorList>
            <consortium name="The Broad Institute Genome Sequencing Platform"/>
            <person name="Russ C."/>
            <person name="Cuomo C."/>
            <person name="Shea T."/>
            <person name="Young S.K."/>
            <person name="Zeng Q."/>
            <person name="Koehrsen M."/>
            <person name="Haas B."/>
            <person name="Borodovsky M."/>
            <person name="Guigo R."/>
            <person name="Alvarado L."/>
            <person name="Berlin A."/>
            <person name="Borenstein D."/>
            <person name="Chen Z."/>
            <person name="Engels R."/>
            <person name="Freedman E."/>
            <person name="Gellesch M."/>
            <person name="Goldberg J."/>
            <person name="Griggs A."/>
            <person name="Gujja S."/>
            <person name="Heiman D."/>
            <person name="Hepburn T."/>
            <person name="Howarth C."/>
            <person name="Jen D."/>
            <person name="Larson L."/>
            <person name="Lewis B."/>
            <person name="Mehta T."/>
            <person name="Park D."/>
            <person name="Pearson M."/>
            <person name="Roberts A."/>
            <person name="Saif S."/>
            <person name="Shenoy N."/>
            <person name="Sisk P."/>
            <person name="Stolte C."/>
            <person name="Sykes S."/>
            <person name="Walk T."/>
            <person name="White J."/>
            <person name="Yandava C."/>
            <person name="Burger G."/>
            <person name="Gray M.W."/>
            <person name="Holland P.W.H."/>
            <person name="King N."/>
            <person name="Lang F.B.F."/>
            <person name="Roger A.J."/>
            <person name="Ruiz-Trillo I."/>
            <person name="Lander E."/>
            <person name="Nusbaum C."/>
        </authorList>
    </citation>
    <scope>NUCLEOTIDE SEQUENCE [LARGE SCALE GENOMIC DNA]</scope>
    <source>
        <strain evidence="7">ATCC 38327</strain>
    </source>
</reference>
<dbReference type="Pfam" id="PF13489">
    <property type="entry name" value="Methyltransf_23"/>
    <property type="match status" value="1"/>
</dbReference>
<dbReference type="GO" id="GO:0008757">
    <property type="term" value="F:S-adenosylmethionine-dependent methyltransferase activity"/>
    <property type="evidence" value="ECO:0007669"/>
    <property type="project" value="UniProtKB-ARBA"/>
</dbReference>
<dbReference type="GO" id="GO:0008173">
    <property type="term" value="F:RNA methyltransferase activity"/>
    <property type="evidence" value="ECO:0007669"/>
    <property type="project" value="UniProtKB-ARBA"/>
</dbReference>
<dbReference type="OrthoDB" id="417697at2759"/>
<proteinExistence type="inferred from homology"/>
<feature type="compositionally biased region" description="Low complexity" evidence="5">
    <location>
        <begin position="1"/>
        <end position="20"/>
    </location>
</feature>
<keyword evidence="2 4" id="KW-0489">Methyltransferase</keyword>
<dbReference type="SUPFAM" id="SSF53335">
    <property type="entry name" value="S-adenosyl-L-methionine-dependent methyltransferases"/>
    <property type="match status" value="1"/>
</dbReference>
<evidence type="ECO:0000313" key="6">
    <source>
        <dbReference type="EMBL" id="KNE68725.1"/>
    </source>
</evidence>
<dbReference type="EMBL" id="GG745358">
    <property type="protein sequence ID" value="KNE68725.1"/>
    <property type="molecule type" value="Genomic_DNA"/>
</dbReference>
<accession>A0A0L0T257</accession>